<accession>A0ABT3YFX1</accession>
<evidence type="ECO:0000256" key="3">
    <source>
        <dbReference type="ARBA" id="ARBA00023163"/>
    </source>
</evidence>
<dbReference type="InterPro" id="IPR036390">
    <property type="entry name" value="WH_DNA-bd_sf"/>
</dbReference>
<protein>
    <submittedName>
        <fullName evidence="6">FCD domain-containing protein</fullName>
    </submittedName>
</protein>
<dbReference type="InterPro" id="IPR011711">
    <property type="entry name" value="GntR_C"/>
</dbReference>
<dbReference type="InterPro" id="IPR008920">
    <property type="entry name" value="TF_FadR/GntR_C"/>
</dbReference>
<feature type="domain" description="HTH gntR-type" evidence="5">
    <location>
        <begin position="31"/>
        <end position="99"/>
    </location>
</feature>
<dbReference type="InterPro" id="IPR036388">
    <property type="entry name" value="WH-like_DNA-bd_sf"/>
</dbReference>
<evidence type="ECO:0000256" key="4">
    <source>
        <dbReference type="SAM" id="MobiDB-lite"/>
    </source>
</evidence>
<organism evidence="6 7">
    <name type="scientific">Hoeflea ulvae</name>
    <dbReference type="NCBI Taxonomy" id="2983764"/>
    <lineage>
        <taxon>Bacteria</taxon>
        <taxon>Pseudomonadati</taxon>
        <taxon>Pseudomonadota</taxon>
        <taxon>Alphaproteobacteria</taxon>
        <taxon>Hyphomicrobiales</taxon>
        <taxon>Rhizobiaceae</taxon>
        <taxon>Hoeflea</taxon>
    </lineage>
</organism>
<dbReference type="PROSITE" id="PS50949">
    <property type="entry name" value="HTH_GNTR"/>
    <property type="match status" value="1"/>
</dbReference>
<dbReference type="SMART" id="SM00345">
    <property type="entry name" value="HTH_GNTR"/>
    <property type="match status" value="1"/>
</dbReference>
<dbReference type="InterPro" id="IPR000524">
    <property type="entry name" value="Tscrpt_reg_HTH_GntR"/>
</dbReference>
<dbReference type="CDD" id="cd07377">
    <property type="entry name" value="WHTH_GntR"/>
    <property type="match status" value="1"/>
</dbReference>
<dbReference type="SUPFAM" id="SSF46785">
    <property type="entry name" value="Winged helix' DNA-binding domain"/>
    <property type="match status" value="1"/>
</dbReference>
<dbReference type="SUPFAM" id="SSF48008">
    <property type="entry name" value="GntR ligand-binding domain-like"/>
    <property type="match status" value="1"/>
</dbReference>
<dbReference type="Pfam" id="PF07729">
    <property type="entry name" value="FCD"/>
    <property type="match status" value="1"/>
</dbReference>
<dbReference type="PANTHER" id="PTHR43537">
    <property type="entry name" value="TRANSCRIPTIONAL REGULATOR, GNTR FAMILY"/>
    <property type="match status" value="1"/>
</dbReference>
<gene>
    <name evidence="6" type="ORF">OEG82_12235</name>
</gene>
<evidence type="ECO:0000313" key="7">
    <source>
        <dbReference type="Proteomes" id="UP001081283"/>
    </source>
</evidence>
<evidence type="ECO:0000256" key="1">
    <source>
        <dbReference type="ARBA" id="ARBA00023015"/>
    </source>
</evidence>
<keyword evidence="2" id="KW-0238">DNA-binding</keyword>
<evidence type="ECO:0000313" key="6">
    <source>
        <dbReference type="EMBL" id="MCY0094789.1"/>
    </source>
</evidence>
<dbReference type="RefSeq" id="WP_267612711.1">
    <property type="nucleotide sequence ID" value="NZ_JAOVZQ010000001.1"/>
</dbReference>
<keyword evidence="1" id="KW-0805">Transcription regulation</keyword>
<evidence type="ECO:0000259" key="5">
    <source>
        <dbReference type="PROSITE" id="PS50949"/>
    </source>
</evidence>
<dbReference type="Gene3D" id="1.10.10.10">
    <property type="entry name" value="Winged helix-like DNA-binding domain superfamily/Winged helix DNA-binding domain"/>
    <property type="match status" value="1"/>
</dbReference>
<dbReference type="EMBL" id="JAOVZQ010000001">
    <property type="protein sequence ID" value="MCY0094789.1"/>
    <property type="molecule type" value="Genomic_DNA"/>
</dbReference>
<dbReference type="SMART" id="SM00895">
    <property type="entry name" value="FCD"/>
    <property type="match status" value="1"/>
</dbReference>
<dbReference type="Pfam" id="PF00392">
    <property type="entry name" value="GntR"/>
    <property type="match status" value="1"/>
</dbReference>
<sequence>MSEANARPTPPNDKIAADASADETEIHGSRSSAVDDLVNHIRGLISEGGLKVGDSLPTEKELCERFHAGRNTVREAMRILKTYGVVKVRPKVGAVIIDERMARALDLFAFNTLEVSRDTFVDIQGFRSLLEVASVELLFERMRDEDIADLHRINRELLTAELAIDASEVDFRFHTRLIEVMGNKAILDVYKIMKPVILKIMIKAKTLQTFSTITFAEHSEILDTLEARDRTAYQYKMKTHLDAGFRHFEDRKQQEQSRG</sequence>
<feature type="region of interest" description="Disordered" evidence="4">
    <location>
        <begin position="1"/>
        <end position="30"/>
    </location>
</feature>
<dbReference type="Gene3D" id="1.20.120.530">
    <property type="entry name" value="GntR ligand-binding domain-like"/>
    <property type="match status" value="1"/>
</dbReference>
<proteinExistence type="predicted"/>
<evidence type="ECO:0000256" key="2">
    <source>
        <dbReference type="ARBA" id="ARBA00023125"/>
    </source>
</evidence>
<dbReference type="PANTHER" id="PTHR43537:SF5">
    <property type="entry name" value="UXU OPERON TRANSCRIPTIONAL REGULATOR"/>
    <property type="match status" value="1"/>
</dbReference>
<dbReference type="PRINTS" id="PR00035">
    <property type="entry name" value="HTHGNTR"/>
</dbReference>
<reference evidence="6" key="1">
    <citation type="submission" date="2022-10" db="EMBL/GenBank/DDBJ databases">
        <title>Hoeflea sp. J2-29, isolated from marine algae.</title>
        <authorList>
            <person name="Kristyanto S."/>
            <person name="Kim J.M."/>
            <person name="Jeon C.O."/>
        </authorList>
    </citation>
    <scope>NUCLEOTIDE SEQUENCE</scope>
    <source>
        <strain evidence="6">J2-29</strain>
    </source>
</reference>
<dbReference type="Proteomes" id="UP001081283">
    <property type="component" value="Unassembled WGS sequence"/>
</dbReference>
<keyword evidence="7" id="KW-1185">Reference proteome</keyword>
<comment type="caution">
    <text evidence="6">The sequence shown here is derived from an EMBL/GenBank/DDBJ whole genome shotgun (WGS) entry which is preliminary data.</text>
</comment>
<name>A0ABT3YFX1_9HYPH</name>
<keyword evidence="3" id="KW-0804">Transcription</keyword>